<reference evidence="2 3" key="1">
    <citation type="journal article" date="2018" name="Mol. Biol. Evol.">
        <title>Broad Genomic Sampling Reveals a Smut Pathogenic Ancestry of the Fungal Clade Ustilaginomycotina.</title>
        <authorList>
            <person name="Kijpornyongpan T."/>
            <person name="Mondo S.J."/>
            <person name="Barry K."/>
            <person name="Sandor L."/>
            <person name="Lee J."/>
            <person name="Lipzen A."/>
            <person name="Pangilinan J."/>
            <person name="LaButti K."/>
            <person name="Hainaut M."/>
            <person name="Henrissat B."/>
            <person name="Grigoriev I.V."/>
            <person name="Spatafora J.W."/>
            <person name="Aime M.C."/>
        </authorList>
    </citation>
    <scope>NUCLEOTIDE SEQUENCE [LARGE SCALE GENOMIC DNA]</scope>
    <source>
        <strain evidence="2 3">MCA 4186</strain>
    </source>
</reference>
<dbReference type="RefSeq" id="XP_025600508.1">
    <property type="nucleotide sequence ID" value="XM_025745034.1"/>
</dbReference>
<evidence type="ECO:0000313" key="2">
    <source>
        <dbReference type="EMBL" id="PWO00230.1"/>
    </source>
</evidence>
<feature type="compositionally biased region" description="Polar residues" evidence="1">
    <location>
        <begin position="1"/>
        <end position="10"/>
    </location>
</feature>
<accession>A0A316ZFC6</accession>
<dbReference type="AlphaFoldDB" id="A0A316ZFC6"/>
<evidence type="ECO:0000256" key="1">
    <source>
        <dbReference type="SAM" id="MobiDB-lite"/>
    </source>
</evidence>
<name>A0A316ZFC6_9BASI</name>
<dbReference type="EMBL" id="KZ819286">
    <property type="protein sequence ID" value="PWO00230.1"/>
    <property type="molecule type" value="Genomic_DNA"/>
</dbReference>
<organism evidence="2 3">
    <name type="scientific">Tilletiopsis washingtonensis</name>
    <dbReference type="NCBI Taxonomy" id="58919"/>
    <lineage>
        <taxon>Eukaryota</taxon>
        <taxon>Fungi</taxon>
        <taxon>Dikarya</taxon>
        <taxon>Basidiomycota</taxon>
        <taxon>Ustilaginomycotina</taxon>
        <taxon>Exobasidiomycetes</taxon>
        <taxon>Entylomatales</taxon>
        <taxon>Entylomatales incertae sedis</taxon>
        <taxon>Tilletiopsis</taxon>
    </lineage>
</organism>
<evidence type="ECO:0000313" key="3">
    <source>
        <dbReference type="Proteomes" id="UP000245946"/>
    </source>
</evidence>
<protein>
    <submittedName>
        <fullName evidence="2">Uncharacterized protein</fullName>
    </submittedName>
</protein>
<keyword evidence="3" id="KW-1185">Reference proteome</keyword>
<feature type="non-terminal residue" evidence="2">
    <location>
        <position position="221"/>
    </location>
</feature>
<gene>
    <name evidence="2" type="ORF">FA09DRAFT_358967</name>
</gene>
<dbReference type="GeneID" id="37272578"/>
<sequence length="221" mass="24164">MLRTCATSCVPSSLPRPPSTPRRGPSSLALPSRRRLAKRRQNSTAERLACTLRSTSAVLARRLRWARSFWRTGHVTHAARAARPAHLSARVHPHSGTQSQLGDGLCARELSGSTKTVQRHKSCALPLNQVRLAHAQSSALLDSSSSTRFSSCPRSTGASVAAPHVLHRQQPCEETEMRMGWRGNVPSPRPAPCTEQARRRRAQQHCTRARQSGIVGTLPPS</sequence>
<feature type="region of interest" description="Disordered" evidence="1">
    <location>
        <begin position="1"/>
        <end position="45"/>
    </location>
</feature>
<feature type="region of interest" description="Disordered" evidence="1">
    <location>
        <begin position="180"/>
        <end position="221"/>
    </location>
</feature>
<feature type="compositionally biased region" description="Basic residues" evidence="1">
    <location>
        <begin position="32"/>
        <end position="41"/>
    </location>
</feature>
<proteinExistence type="predicted"/>
<dbReference type="Proteomes" id="UP000245946">
    <property type="component" value="Unassembled WGS sequence"/>
</dbReference>